<dbReference type="Proteomes" id="UP000604046">
    <property type="component" value="Unassembled WGS sequence"/>
</dbReference>
<keyword evidence="4" id="KW-0479">Metal-binding</keyword>
<dbReference type="Gene3D" id="3.90.550.10">
    <property type="entry name" value="Spore Coat Polysaccharide Biosynthesis Protein SpsA, Chain A"/>
    <property type="match status" value="1"/>
</dbReference>
<reference evidence="5" key="1">
    <citation type="submission" date="2021-02" db="EMBL/GenBank/DDBJ databases">
        <authorList>
            <person name="Dougan E. K."/>
            <person name="Rhodes N."/>
            <person name="Thang M."/>
            <person name="Chan C."/>
        </authorList>
    </citation>
    <scope>NUCLEOTIDE SEQUENCE</scope>
</reference>
<dbReference type="EMBL" id="CAJNDS010002591">
    <property type="protein sequence ID" value="CAE7537158.1"/>
    <property type="molecule type" value="Genomic_DNA"/>
</dbReference>
<dbReference type="PANTHER" id="PTHR13778">
    <property type="entry name" value="GLYCOSYLTRANSFERASE 8 DOMAIN-CONTAINING PROTEIN"/>
    <property type="match status" value="1"/>
</dbReference>
<evidence type="ECO:0000256" key="3">
    <source>
        <dbReference type="ARBA" id="ARBA00022679"/>
    </source>
</evidence>
<keyword evidence="2" id="KW-0328">Glycosyltransferase</keyword>
<dbReference type="GO" id="GO:0046872">
    <property type="term" value="F:metal ion binding"/>
    <property type="evidence" value="ECO:0007669"/>
    <property type="project" value="UniProtKB-KW"/>
</dbReference>
<sequence>MVFAAIGTSANGDAYDSASVRVASKRLRQRPDHLGHCVEVQGWLTQLGTGQPVAMEVTTFSFDVSEGWKNIQAGRVADVLCQMMSPSGFGHIIVRDGSNTATVEVSYTRVDRVLRASGCTWTRSIAPPSSCTCLWARNLETLPMVLYLSDARVVVAADSCNKIALKHRAGSIAFMHVEAMDSRAKAAFEAAVVVVFVSWLEASRRERALPVTPDVQMRRLIGFDVAEMSQIELDARRLLDEARRGCDGHDPAEERLIYSVSTGVSGPHGDAITPRAKAAKAQPIVLGGTCKTSSRMDRMTWSLRPQGPVQFKDDLGHGALVAFFYEVAFLPLRKTLDDELILLDVSVGAQRLKEYNLWVCPHCEQGVKVADVTDLSCEVSSSPAPSGHEWSWVKKAMRNFLRSLNQPPEKRTHQHEVDELIKLASAPLQGECYLGIVALGFFVFHFMDPAERQGLIRTSVFGGVTFQKAVPLSYWDVYASGWPIFGLMATATEAVQNDIQTSSAPATQPDVGMTGIDLGKRECCDFPSGSATAEDRRFLVALSQSLQGTAWLASEPTSPALPLRTSLEYLSQTAYRRCSWGRATAYFAAAESLLVTSSLSQSVWNSTKALVALGEHNLDGCEPNMTVYHQMQSVWPFWQILGRLEARSLPLEAPGSVGPSTSSLPPPALPEAVRLKWQRLLESRGLQVEEEPSPNPPVSVACLGDTPGFAHVALSADLAQIDGLIVTLQSAISSAANASRLCFHAFVLPHQRDVVIEGLRCAFADAFRAEDASLSGPVLGAFRLHGQAQLLVHGLDPDHIWAEVGMNATGTLNHPATAVMMGETDLSNSLRSDTGNLGAVHNFARFSLHTLLPALSRVVYMDVDVVVRGDLAELYNVPMRTVNGAPGTVAAVQRSNQPLRTYVDVLQPAVPSWLPSEAPSFNAGVMVIDLVRWRQRQASRLIAEWIQMNSRRRLWLHGSQPPLLLLFHDEVVSLHWSWNVDGLGHRLNYPKHVLAEAKVLHWTGPLKPWRHHGVNRKLWEPHTREYCPKYSFREHTTTCRPDSWFC</sequence>
<keyword evidence="3" id="KW-0808">Transferase</keyword>
<dbReference type="InterPro" id="IPR050748">
    <property type="entry name" value="Glycosyltrans_8_dom-fam"/>
</dbReference>
<dbReference type="GO" id="GO:0005794">
    <property type="term" value="C:Golgi apparatus"/>
    <property type="evidence" value="ECO:0007669"/>
    <property type="project" value="TreeGrafter"/>
</dbReference>
<dbReference type="OrthoDB" id="411524at2759"/>
<gene>
    <name evidence="5" type="primary">GAUT15</name>
    <name evidence="5" type="ORF">SNAT2548_LOCUS30106</name>
</gene>
<dbReference type="SUPFAM" id="SSF53448">
    <property type="entry name" value="Nucleotide-diphospho-sugar transferases"/>
    <property type="match status" value="1"/>
</dbReference>
<comment type="similarity">
    <text evidence="1">Belongs to the glycosyltransferase 8 family.</text>
</comment>
<dbReference type="InterPro" id="IPR002495">
    <property type="entry name" value="Glyco_trans_8"/>
</dbReference>
<evidence type="ECO:0000256" key="4">
    <source>
        <dbReference type="ARBA" id="ARBA00022723"/>
    </source>
</evidence>
<evidence type="ECO:0000313" key="6">
    <source>
        <dbReference type="Proteomes" id="UP000604046"/>
    </source>
</evidence>
<evidence type="ECO:0000313" key="5">
    <source>
        <dbReference type="EMBL" id="CAE7537158.1"/>
    </source>
</evidence>
<comment type="caution">
    <text evidence="5">The sequence shown here is derived from an EMBL/GenBank/DDBJ whole genome shotgun (WGS) entry which is preliminary data.</text>
</comment>
<dbReference type="GO" id="GO:0016757">
    <property type="term" value="F:glycosyltransferase activity"/>
    <property type="evidence" value="ECO:0007669"/>
    <property type="project" value="UniProtKB-KW"/>
</dbReference>
<evidence type="ECO:0000256" key="2">
    <source>
        <dbReference type="ARBA" id="ARBA00022676"/>
    </source>
</evidence>
<name>A0A812TKB7_9DINO</name>
<dbReference type="AlphaFoldDB" id="A0A812TKB7"/>
<keyword evidence="6" id="KW-1185">Reference proteome</keyword>
<dbReference type="InterPro" id="IPR029044">
    <property type="entry name" value="Nucleotide-diphossugar_trans"/>
</dbReference>
<evidence type="ECO:0000256" key="1">
    <source>
        <dbReference type="ARBA" id="ARBA00006351"/>
    </source>
</evidence>
<dbReference type="Pfam" id="PF01501">
    <property type="entry name" value="Glyco_transf_8"/>
    <property type="match status" value="1"/>
</dbReference>
<accession>A0A812TKB7</accession>
<proteinExistence type="inferred from homology"/>
<dbReference type="PANTHER" id="PTHR13778:SF47">
    <property type="entry name" value="LIPOPOLYSACCHARIDE 1,3-GALACTOSYLTRANSFERASE"/>
    <property type="match status" value="1"/>
</dbReference>
<protein>
    <submittedName>
        <fullName evidence="5">GAUT15 protein</fullName>
    </submittedName>
</protein>
<organism evidence="5 6">
    <name type="scientific">Symbiodinium natans</name>
    <dbReference type="NCBI Taxonomy" id="878477"/>
    <lineage>
        <taxon>Eukaryota</taxon>
        <taxon>Sar</taxon>
        <taxon>Alveolata</taxon>
        <taxon>Dinophyceae</taxon>
        <taxon>Suessiales</taxon>
        <taxon>Symbiodiniaceae</taxon>
        <taxon>Symbiodinium</taxon>
    </lineage>
</organism>